<evidence type="ECO:0008006" key="8">
    <source>
        <dbReference type="Google" id="ProtNLM"/>
    </source>
</evidence>
<proteinExistence type="predicted"/>
<feature type="transmembrane region" description="Helical" evidence="5">
    <location>
        <begin position="125"/>
        <end position="144"/>
    </location>
</feature>
<evidence type="ECO:0000313" key="6">
    <source>
        <dbReference type="EMBL" id="KAJ7612734.1"/>
    </source>
</evidence>
<sequence>MSWPLHHCMSFFSSYILSLTTLALSTMPDSFSSTPISLYTIPLVWATALIPAAMRNVALVSIKKFNNVSPRANTTRTRSDKAVPPEVSARIDRMEAAHMNGNENLPLWAAAVLAANFAGLDTRTVNIVSIVYLVGRILFNYIYINQTTRLHGTLRSFTFFATLSLPLYLLFAAATKVAKAGDQ</sequence>
<reference evidence="6" key="1">
    <citation type="submission" date="2023-03" db="EMBL/GenBank/DDBJ databases">
        <title>Massive genome expansion in bonnet fungi (Mycena s.s.) driven by repeated elements and novel gene families across ecological guilds.</title>
        <authorList>
            <consortium name="Lawrence Berkeley National Laboratory"/>
            <person name="Harder C.B."/>
            <person name="Miyauchi S."/>
            <person name="Viragh M."/>
            <person name="Kuo A."/>
            <person name="Thoen E."/>
            <person name="Andreopoulos B."/>
            <person name="Lu D."/>
            <person name="Skrede I."/>
            <person name="Drula E."/>
            <person name="Henrissat B."/>
            <person name="Morin E."/>
            <person name="Kohler A."/>
            <person name="Barry K."/>
            <person name="LaButti K."/>
            <person name="Morin E."/>
            <person name="Salamov A."/>
            <person name="Lipzen A."/>
            <person name="Mereny Z."/>
            <person name="Hegedus B."/>
            <person name="Baldrian P."/>
            <person name="Stursova M."/>
            <person name="Weitz H."/>
            <person name="Taylor A."/>
            <person name="Grigoriev I.V."/>
            <person name="Nagy L.G."/>
            <person name="Martin F."/>
            <person name="Kauserud H."/>
        </authorList>
    </citation>
    <scope>NUCLEOTIDE SEQUENCE</scope>
    <source>
        <strain evidence="6">9284</strain>
    </source>
</reference>
<dbReference type="Gene3D" id="1.20.120.550">
    <property type="entry name" value="Membrane associated eicosanoid/glutathione metabolism-like domain"/>
    <property type="match status" value="1"/>
</dbReference>
<comment type="subcellular location">
    <subcellularLocation>
        <location evidence="1">Membrane</location>
    </subcellularLocation>
</comment>
<dbReference type="AlphaFoldDB" id="A0AAD7FDQ9"/>
<evidence type="ECO:0000313" key="7">
    <source>
        <dbReference type="Proteomes" id="UP001221142"/>
    </source>
</evidence>
<feature type="transmembrane region" description="Helical" evidence="5">
    <location>
        <begin position="7"/>
        <end position="24"/>
    </location>
</feature>
<evidence type="ECO:0000256" key="3">
    <source>
        <dbReference type="ARBA" id="ARBA00022989"/>
    </source>
</evidence>
<evidence type="ECO:0000256" key="1">
    <source>
        <dbReference type="ARBA" id="ARBA00004370"/>
    </source>
</evidence>
<dbReference type="GO" id="GO:0016020">
    <property type="term" value="C:membrane"/>
    <property type="evidence" value="ECO:0007669"/>
    <property type="project" value="UniProtKB-SubCell"/>
</dbReference>
<dbReference type="Pfam" id="PF01124">
    <property type="entry name" value="MAPEG"/>
    <property type="match status" value="1"/>
</dbReference>
<dbReference type="Proteomes" id="UP001221142">
    <property type="component" value="Unassembled WGS sequence"/>
</dbReference>
<organism evidence="6 7">
    <name type="scientific">Roridomyces roridus</name>
    <dbReference type="NCBI Taxonomy" id="1738132"/>
    <lineage>
        <taxon>Eukaryota</taxon>
        <taxon>Fungi</taxon>
        <taxon>Dikarya</taxon>
        <taxon>Basidiomycota</taxon>
        <taxon>Agaricomycotina</taxon>
        <taxon>Agaricomycetes</taxon>
        <taxon>Agaricomycetidae</taxon>
        <taxon>Agaricales</taxon>
        <taxon>Marasmiineae</taxon>
        <taxon>Mycenaceae</taxon>
        <taxon>Roridomyces</taxon>
    </lineage>
</organism>
<dbReference type="PANTHER" id="PTHR35371:SF1">
    <property type="entry name" value="BLR7753 PROTEIN"/>
    <property type="match status" value="1"/>
</dbReference>
<keyword evidence="7" id="KW-1185">Reference proteome</keyword>
<accession>A0AAD7FDQ9</accession>
<protein>
    <recommendedName>
        <fullName evidence="8">MAPEG family protein</fullName>
    </recommendedName>
</protein>
<evidence type="ECO:0000256" key="5">
    <source>
        <dbReference type="SAM" id="Phobius"/>
    </source>
</evidence>
<feature type="non-terminal residue" evidence="6">
    <location>
        <position position="1"/>
    </location>
</feature>
<evidence type="ECO:0000256" key="2">
    <source>
        <dbReference type="ARBA" id="ARBA00022692"/>
    </source>
</evidence>
<evidence type="ECO:0000256" key="4">
    <source>
        <dbReference type="ARBA" id="ARBA00023136"/>
    </source>
</evidence>
<gene>
    <name evidence="6" type="ORF">FB45DRAFT_939656</name>
</gene>
<name>A0AAD7FDQ9_9AGAR</name>
<comment type="caution">
    <text evidence="6">The sequence shown here is derived from an EMBL/GenBank/DDBJ whole genome shotgun (WGS) entry which is preliminary data.</text>
</comment>
<keyword evidence="2 5" id="KW-0812">Transmembrane</keyword>
<dbReference type="InterPro" id="IPR023352">
    <property type="entry name" value="MAPEG-like_dom_sf"/>
</dbReference>
<dbReference type="InterPro" id="IPR001129">
    <property type="entry name" value="Membr-assoc_MAPEG"/>
</dbReference>
<feature type="transmembrane region" description="Helical" evidence="5">
    <location>
        <begin position="156"/>
        <end position="174"/>
    </location>
</feature>
<feature type="transmembrane region" description="Helical" evidence="5">
    <location>
        <begin position="36"/>
        <end position="54"/>
    </location>
</feature>
<dbReference type="EMBL" id="JARKIF010000030">
    <property type="protein sequence ID" value="KAJ7612734.1"/>
    <property type="molecule type" value="Genomic_DNA"/>
</dbReference>
<dbReference type="SUPFAM" id="SSF161084">
    <property type="entry name" value="MAPEG domain-like"/>
    <property type="match status" value="1"/>
</dbReference>
<keyword evidence="4 5" id="KW-0472">Membrane</keyword>
<keyword evidence="3 5" id="KW-1133">Transmembrane helix</keyword>
<dbReference type="PANTHER" id="PTHR35371">
    <property type="entry name" value="INNER MEMBRANE PROTEIN"/>
    <property type="match status" value="1"/>
</dbReference>